<sequence length="62" mass="6791">MGKAQGTLYDVLSYLAVCYDVELMGEYVNLKTLSSRIEALGSKGKTDEFIATVKALAEERAE</sequence>
<dbReference type="Proteomes" id="UP001058650">
    <property type="component" value="Chromosome"/>
</dbReference>
<evidence type="ECO:0000313" key="2">
    <source>
        <dbReference type="Proteomes" id="UP001058650"/>
    </source>
</evidence>
<organism evidence="1 2">
    <name type="scientific">Laceyella sacchari</name>
    <name type="common">Thermoactinomyces thalpophilus</name>
    <dbReference type="NCBI Taxonomy" id="37482"/>
    <lineage>
        <taxon>Bacteria</taxon>
        <taxon>Bacillati</taxon>
        <taxon>Bacillota</taxon>
        <taxon>Bacilli</taxon>
        <taxon>Bacillales</taxon>
        <taxon>Thermoactinomycetaceae</taxon>
        <taxon>Laceyella</taxon>
    </lineage>
</organism>
<gene>
    <name evidence="1" type="ORF">NYR52_15515</name>
</gene>
<evidence type="ECO:0000313" key="1">
    <source>
        <dbReference type="EMBL" id="UWE03487.1"/>
    </source>
</evidence>
<accession>A0ABY5U1G5</accession>
<dbReference type="RefSeq" id="WP_259436001.1">
    <property type="nucleotide sequence ID" value="NZ_CP103866.1"/>
</dbReference>
<protein>
    <submittedName>
        <fullName evidence="1">Uncharacterized protein</fullName>
    </submittedName>
</protein>
<name>A0ABY5U1G5_LACSH</name>
<reference evidence="1" key="1">
    <citation type="submission" date="2022-08" db="EMBL/GenBank/DDBJ databases">
        <title>The complete genome sequence of the thermophilic bacterium Laceyella sacchari FBKL4.010 reveals the basis for tetramethylpyrazine biosynthesis in Moutai-flavor Daqu.</title>
        <authorList>
            <person name="Li D."/>
            <person name="Huang W."/>
            <person name="Wang C."/>
            <person name="Qiu S."/>
        </authorList>
    </citation>
    <scope>NUCLEOTIDE SEQUENCE</scope>
    <source>
        <strain evidence="1">FBKL4.014</strain>
    </source>
</reference>
<proteinExistence type="predicted"/>
<dbReference type="EMBL" id="CP103866">
    <property type="protein sequence ID" value="UWE03487.1"/>
    <property type="molecule type" value="Genomic_DNA"/>
</dbReference>
<keyword evidence="2" id="KW-1185">Reference proteome</keyword>